<feature type="transmembrane region" description="Helical" evidence="8">
    <location>
        <begin position="395"/>
        <end position="414"/>
    </location>
</feature>
<evidence type="ECO:0000256" key="5">
    <source>
        <dbReference type="ARBA" id="ARBA00022692"/>
    </source>
</evidence>
<feature type="transmembrane region" description="Helical" evidence="8">
    <location>
        <begin position="196"/>
        <end position="218"/>
    </location>
</feature>
<dbReference type="GO" id="GO:0005886">
    <property type="term" value="C:plasma membrane"/>
    <property type="evidence" value="ECO:0007669"/>
    <property type="project" value="UniProtKB-SubCell"/>
</dbReference>
<dbReference type="PANTHER" id="PTHR33908:SF11">
    <property type="entry name" value="MEMBRANE PROTEIN"/>
    <property type="match status" value="1"/>
</dbReference>
<feature type="transmembrane region" description="Helical" evidence="8">
    <location>
        <begin position="370"/>
        <end position="390"/>
    </location>
</feature>
<feature type="transmembrane region" description="Helical" evidence="8">
    <location>
        <begin position="338"/>
        <end position="358"/>
    </location>
</feature>
<evidence type="ECO:0000256" key="7">
    <source>
        <dbReference type="ARBA" id="ARBA00023136"/>
    </source>
</evidence>
<accession>A0A930Y1G0</accession>
<sequence length="586" mass="65505">MTSPAAPAPLARVQAGLLAAGRWALRHKPLALLFLASAYLTLVNLDYAHLWHDEGNTVAVARGLLTQGDIIGWDGRSLVAGTNGKSLNADLREIQPPLMYFVTAASIAVFGDSPAGARALHAIIGVLALLVFGLLLRQHMPRQPRLMLLCFAFAALSAQLMLYHRNARYFAMALLLFLLAAWLHRRYLDGRRGRDAALLALVGVLGVFNHYAVGLTVIAALGTHHLLWHVRATRLRDWLLLGGGAAAAGALLLAWVAWLGAFSREGGLLEFSGADLTENPLPYWRIILLRYTAYLKTAFQVDWLGWPICLWFAGCLFSQLRAKDGQGGWLAPEELRPVCRLVILGLLVILYAAVFSVQPSYYLGYSDLRYFFISIPLLLMMKAAFVHWLLKRSTYAGAAAAVALIASSVSAYPFNLVHQLDQEPTLELHLLSYVKEVHRPYRDPVTETLRLLDRHAAPGATVYTPRFQEHDALVAAAGHRYRFCCQLSPTTPHARQLIERIGDPVQSQDPHTADWIIFYHVPNTDPTEHILHGYSFWDRSEFMYYPAHRPELNYHLFAPIRIDGRNEITLLRGPHLPDAPRQPEKR</sequence>
<dbReference type="InterPro" id="IPR050297">
    <property type="entry name" value="LipidA_mod_glycosyltrf_83"/>
</dbReference>
<proteinExistence type="predicted"/>
<evidence type="ECO:0000256" key="6">
    <source>
        <dbReference type="ARBA" id="ARBA00022989"/>
    </source>
</evidence>
<dbReference type="AlphaFoldDB" id="A0A930Y1G0"/>
<dbReference type="PANTHER" id="PTHR33908">
    <property type="entry name" value="MANNOSYLTRANSFERASE YKCB-RELATED"/>
    <property type="match status" value="1"/>
</dbReference>
<comment type="subcellular location">
    <subcellularLocation>
        <location evidence="1">Cell membrane</location>
        <topology evidence="1">Multi-pass membrane protein</topology>
    </subcellularLocation>
</comment>
<evidence type="ECO:0000256" key="2">
    <source>
        <dbReference type="ARBA" id="ARBA00022475"/>
    </source>
</evidence>
<evidence type="ECO:0000256" key="3">
    <source>
        <dbReference type="ARBA" id="ARBA00022676"/>
    </source>
</evidence>
<organism evidence="9 10">
    <name type="scientific">Candidatus Amphirhobacter heronislandensis</name>
    <dbReference type="NCBI Taxonomy" id="1732024"/>
    <lineage>
        <taxon>Bacteria</taxon>
        <taxon>Pseudomonadati</taxon>
        <taxon>Pseudomonadota</taxon>
        <taxon>Gammaproteobacteria</taxon>
        <taxon>Candidatus Tethybacterales</taxon>
        <taxon>Candidatus Tethybacteraceae</taxon>
        <taxon>Candidatus Amphirhobacter</taxon>
    </lineage>
</organism>
<feature type="transmembrane region" description="Helical" evidence="8">
    <location>
        <begin position="238"/>
        <end position="262"/>
    </location>
</feature>
<gene>
    <name evidence="9" type="ORF">ISN26_04470</name>
</gene>
<evidence type="ECO:0000313" key="9">
    <source>
        <dbReference type="EMBL" id="MBF2735325.1"/>
    </source>
</evidence>
<comment type="caution">
    <text evidence="9">The sequence shown here is derived from an EMBL/GenBank/DDBJ whole genome shotgun (WGS) entry which is preliminary data.</text>
</comment>
<feature type="transmembrane region" description="Helical" evidence="8">
    <location>
        <begin position="146"/>
        <end position="163"/>
    </location>
</feature>
<keyword evidence="3" id="KW-0328">Glycosyltransferase</keyword>
<dbReference type="GO" id="GO:0016763">
    <property type="term" value="F:pentosyltransferase activity"/>
    <property type="evidence" value="ECO:0007669"/>
    <property type="project" value="TreeGrafter"/>
</dbReference>
<evidence type="ECO:0000313" key="10">
    <source>
        <dbReference type="Proteomes" id="UP000604381"/>
    </source>
</evidence>
<dbReference type="GO" id="GO:0009103">
    <property type="term" value="P:lipopolysaccharide biosynthetic process"/>
    <property type="evidence" value="ECO:0007669"/>
    <property type="project" value="UniProtKB-ARBA"/>
</dbReference>
<dbReference type="EMBL" id="JADHEI010000033">
    <property type="protein sequence ID" value="MBF2735325.1"/>
    <property type="molecule type" value="Genomic_DNA"/>
</dbReference>
<keyword evidence="10" id="KW-1185">Reference proteome</keyword>
<name>A0A930Y1G0_9GAMM</name>
<keyword evidence="2" id="KW-1003">Cell membrane</keyword>
<keyword evidence="4" id="KW-0808">Transferase</keyword>
<feature type="transmembrane region" description="Helical" evidence="8">
    <location>
        <begin position="169"/>
        <end position="184"/>
    </location>
</feature>
<evidence type="ECO:0000256" key="8">
    <source>
        <dbReference type="SAM" id="Phobius"/>
    </source>
</evidence>
<feature type="transmembrane region" description="Helical" evidence="8">
    <location>
        <begin position="30"/>
        <end position="50"/>
    </location>
</feature>
<evidence type="ECO:0000256" key="1">
    <source>
        <dbReference type="ARBA" id="ARBA00004651"/>
    </source>
</evidence>
<keyword evidence="7 8" id="KW-0472">Membrane</keyword>
<reference evidence="9" key="1">
    <citation type="submission" date="2020-10" db="EMBL/GenBank/DDBJ databases">
        <title>An improved Amphimedon queenslandica hologenome assembly reveals how three proteobacterial symbionts can extend the metabolic phenotypic of their marine sponge host.</title>
        <authorList>
            <person name="Degnan B."/>
            <person name="Degnan S."/>
            <person name="Xiang X."/>
        </authorList>
    </citation>
    <scope>NUCLEOTIDE SEQUENCE</scope>
    <source>
        <strain evidence="9">AqS2</strain>
    </source>
</reference>
<keyword evidence="6 8" id="KW-1133">Transmembrane helix</keyword>
<feature type="transmembrane region" description="Helical" evidence="8">
    <location>
        <begin position="119"/>
        <end position="137"/>
    </location>
</feature>
<dbReference type="Proteomes" id="UP000604381">
    <property type="component" value="Unassembled WGS sequence"/>
</dbReference>
<evidence type="ECO:0000256" key="4">
    <source>
        <dbReference type="ARBA" id="ARBA00022679"/>
    </source>
</evidence>
<keyword evidence="5 8" id="KW-0812">Transmembrane</keyword>
<protein>
    <submittedName>
        <fullName evidence="9">Glycosyltransferase family 39 protein</fullName>
    </submittedName>
</protein>